<reference evidence="4" key="1">
    <citation type="submission" date="2022-08" db="EMBL/GenBank/DDBJ databases">
        <title>Novel sulphate-reducing endosymbionts in the free-living metamonad Anaeramoeba.</title>
        <authorList>
            <person name="Jerlstrom-Hultqvist J."/>
            <person name="Cepicka I."/>
            <person name="Gallot-Lavallee L."/>
            <person name="Salas-Leiva D."/>
            <person name="Curtis B.A."/>
            <person name="Zahonova K."/>
            <person name="Pipaliya S."/>
            <person name="Dacks J."/>
            <person name="Roger A.J."/>
        </authorList>
    </citation>
    <scope>NUCLEOTIDE SEQUENCE</scope>
    <source>
        <strain evidence="4">Busselton2</strain>
    </source>
</reference>
<feature type="region of interest" description="Disordered" evidence="2">
    <location>
        <begin position="402"/>
        <end position="481"/>
    </location>
</feature>
<evidence type="ECO:0000256" key="1">
    <source>
        <dbReference type="SAM" id="Coils"/>
    </source>
</evidence>
<comment type="caution">
    <text evidence="4">The sequence shown here is derived from an EMBL/GenBank/DDBJ whole genome shotgun (WGS) entry which is preliminary data.</text>
</comment>
<protein>
    <submittedName>
        <fullName evidence="4">Electron carrier/ protein disulfide oxidoreductase</fullName>
    </submittedName>
</protein>
<name>A0AAV7YRJ1_9EUKA</name>
<dbReference type="InterPro" id="IPR006869">
    <property type="entry name" value="DUF547"/>
</dbReference>
<dbReference type="EMBL" id="JANTQA010000051">
    <property type="protein sequence ID" value="KAJ3430570.1"/>
    <property type="molecule type" value="Genomic_DNA"/>
</dbReference>
<evidence type="ECO:0000313" key="4">
    <source>
        <dbReference type="EMBL" id="KAJ3430570.1"/>
    </source>
</evidence>
<dbReference type="Gene3D" id="1.10.167.10">
    <property type="entry name" value="Regulator of G-protein Signalling 4, domain 2"/>
    <property type="match status" value="1"/>
</dbReference>
<dbReference type="Pfam" id="PF04784">
    <property type="entry name" value="DUF547"/>
    <property type="match status" value="1"/>
</dbReference>
<evidence type="ECO:0000313" key="5">
    <source>
        <dbReference type="Proteomes" id="UP001146793"/>
    </source>
</evidence>
<dbReference type="InterPro" id="IPR036305">
    <property type="entry name" value="RGS_sf"/>
</dbReference>
<organism evidence="4 5">
    <name type="scientific">Anaeramoeba flamelloides</name>
    <dbReference type="NCBI Taxonomy" id="1746091"/>
    <lineage>
        <taxon>Eukaryota</taxon>
        <taxon>Metamonada</taxon>
        <taxon>Anaeramoebidae</taxon>
        <taxon>Anaeramoeba</taxon>
    </lineage>
</organism>
<feature type="domain" description="RGS" evidence="3">
    <location>
        <begin position="506"/>
        <end position="657"/>
    </location>
</feature>
<feature type="compositionally biased region" description="Basic and acidic residues" evidence="2">
    <location>
        <begin position="223"/>
        <end position="245"/>
    </location>
</feature>
<sequence>MGNLEQSVSKKLFFNEKALQTRLKTVKPILVINSLLNINHFSEGALDKFEIQDRENLHYSILDLSQPVQRLYSSKSRSCVEIIIKYLQKDLDSDFIWEAKTIKGGYLWFSMKVQPIWSETQECLFILDLFQISKPVELLGSLNEIETLTSMIQFFSDKKNVTNEEMLGTHVDQMESLIENKTKKNTDLKEEFQRMKKEINRLKKEKKQTQKEQKKMKKKEKNNKKQKDQENGKKKSVNREQEQKEEFGEKIIQNLKQQLKKLRFQKEQVYRQDNSQTFIRNINILKSKENVQNDDKQALHKEIEKEELEIKNLQLQLEKKEKEIEKIGDSEEFKEQNKKIKKIEKKKLKLQKEYDRIKEKVKSIQLDQELKKELDSISIQLQKKKQTNNQLRLKIATLKNNPQSKLNRSESSISEQSELDFGSDFGSEDDSTKTKTSNYLESEELSSSSTNTNSNNNSSVNNSNNNGGNTNQNINSKSENKDVKSIEFIKKQKNLPNWIINNTLPTFDDIFQHPTAFEFYKEFLSYQYNVEPLLFYLEVSNFKEYYLRTIHKLNLKQNNNDKENENENENENEDKLSLKYRYRYLNAWIFDIIKIFIKPDSIFELDLDVELRAQVIKSAIEKDDVNIFDQIQEKVYNDLSGEIFELFKNSQLFSELRIYLTNQKQKTNNLSVRKGTFVYNERSLKTLNSSINYEGEQIKHPCKFVESLMESLIDMINSSYSISNEQIDCEKLRQSVSFRRFEFATCKLQSLNLEILIELSHSKKLAFMINLFNIITLYSMIINGPPYDRFSYQSFLNNSMFDIGGKAHSLSDILHILLPNSNTSEQPSFQIISINSKDPRVHCALINPEGLVPFVKVFYSDHMNQQLNAAALGFIKRNILFSEKSKTVLIPRLFKYYSADFGNSIKTMKDWIWKYGKIQLPKKKYSLKVVKNPKFTGIISFTPKYDFDD</sequence>
<dbReference type="SUPFAM" id="SSF48097">
    <property type="entry name" value="Regulator of G-protein signaling, RGS"/>
    <property type="match status" value="1"/>
</dbReference>
<dbReference type="InterPro" id="IPR016137">
    <property type="entry name" value="RGS"/>
</dbReference>
<accession>A0AAV7YRJ1</accession>
<dbReference type="Proteomes" id="UP001146793">
    <property type="component" value="Unassembled WGS sequence"/>
</dbReference>
<feature type="compositionally biased region" description="Polar residues" evidence="2">
    <location>
        <begin position="402"/>
        <end position="416"/>
    </location>
</feature>
<proteinExistence type="predicted"/>
<dbReference type="Pfam" id="PF00615">
    <property type="entry name" value="RGS"/>
    <property type="match status" value="1"/>
</dbReference>
<keyword evidence="1" id="KW-0175">Coiled coil</keyword>
<feature type="coiled-coil region" evidence="1">
    <location>
        <begin position="552"/>
        <end position="579"/>
    </location>
</feature>
<dbReference type="PROSITE" id="PS50132">
    <property type="entry name" value="RGS"/>
    <property type="match status" value="1"/>
</dbReference>
<dbReference type="PANTHER" id="PTHR46361">
    <property type="entry name" value="ELECTRON CARRIER/ PROTEIN DISULFIDE OXIDOREDUCTASE"/>
    <property type="match status" value="1"/>
</dbReference>
<feature type="compositionally biased region" description="Basic and acidic residues" evidence="2">
    <location>
        <begin position="199"/>
        <end position="213"/>
    </location>
</feature>
<evidence type="ECO:0000256" key="2">
    <source>
        <dbReference type="SAM" id="MobiDB-lite"/>
    </source>
</evidence>
<feature type="region of interest" description="Disordered" evidence="2">
    <location>
        <begin position="199"/>
        <end position="245"/>
    </location>
</feature>
<dbReference type="SMART" id="SM00315">
    <property type="entry name" value="RGS"/>
    <property type="match status" value="1"/>
</dbReference>
<dbReference type="AlphaFoldDB" id="A0AAV7YRJ1"/>
<gene>
    <name evidence="4" type="ORF">M0812_23581</name>
</gene>
<dbReference type="PANTHER" id="PTHR46361:SF3">
    <property type="entry name" value="ELECTRON CARRIER_ PROTEIN DISULFIDE OXIDOREDUCTASE"/>
    <property type="match status" value="1"/>
</dbReference>
<evidence type="ECO:0000259" key="3">
    <source>
        <dbReference type="PROSITE" id="PS50132"/>
    </source>
</evidence>
<feature type="coiled-coil region" evidence="1">
    <location>
        <begin position="296"/>
        <end position="401"/>
    </location>
</feature>
<feature type="compositionally biased region" description="Low complexity" evidence="2">
    <location>
        <begin position="446"/>
        <end position="476"/>
    </location>
</feature>
<dbReference type="InterPro" id="IPR044926">
    <property type="entry name" value="RGS_subdomain_2"/>
</dbReference>